<dbReference type="EMBL" id="BAAAGA010000004">
    <property type="protein sequence ID" value="GAA0621775.1"/>
    <property type="molecule type" value="Genomic_DNA"/>
</dbReference>
<keyword evidence="2" id="KW-1185">Reference proteome</keyword>
<organism evidence="1 2">
    <name type="scientific">Brevundimonas kwangchunensis</name>
    <dbReference type="NCBI Taxonomy" id="322163"/>
    <lineage>
        <taxon>Bacteria</taxon>
        <taxon>Pseudomonadati</taxon>
        <taxon>Pseudomonadota</taxon>
        <taxon>Alphaproteobacteria</taxon>
        <taxon>Caulobacterales</taxon>
        <taxon>Caulobacteraceae</taxon>
        <taxon>Brevundimonas</taxon>
    </lineage>
</organism>
<evidence type="ECO:0000313" key="1">
    <source>
        <dbReference type="EMBL" id="GAA0621775.1"/>
    </source>
</evidence>
<reference evidence="1 2" key="1">
    <citation type="journal article" date="2019" name="Int. J. Syst. Evol. Microbiol.">
        <title>The Global Catalogue of Microorganisms (GCM) 10K type strain sequencing project: providing services to taxonomists for standard genome sequencing and annotation.</title>
        <authorList>
            <consortium name="The Broad Institute Genomics Platform"/>
            <consortium name="The Broad Institute Genome Sequencing Center for Infectious Disease"/>
            <person name="Wu L."/>
            <person name="Ma J."/>
        </authorList>
    </citation>
    <scope>NUCLEOTIDE SEQUENCE [LARGE SCALE GENOMIC DNA]</scope>
    <source>
        <strain evidence="1 2">JCM 12928</strain>
    </source>
</reference>
<name>A0ABN1GWG1_9CAUL</name>
<comment type="caution">
    <text evidence="1">The sequence shown here is derived from an EMBL/GenBank/DDBJ whole genome shotgun (WGS) entry which is preliminary data.</text>
</comment>
<protein>
    <recommendedName>
        <fullName evidence="3">Protein NO VEIN C-terminal domain-containing protein</fullName>
    </recommendedName>
</protein>
<proteinExistence type="predicted"/>
<sequence length="319" mass="35758">MQLMGVFVAKDSGRDWAAYSATNENFRRHGLAPTMRWLIAVALNKSWLTYGGLKRLLEENDGFSTIFPTRIGWVAGAMMETIQAVEPDAPLLNVLVVSQTDETPSRGAGEFMAKRLGDPRLAAPGYKKQYPGSWERHFNKAASEVYAYSADDWARLYKKVFGQPLLPDRMADDRDTLQEGNEEDSGGGAFKYGAGGEGPAHRALRLWVMNNPAEIRRSFATARTETEFGLDSGDRVDVAYHLPDRSVMIEVKSRISNVVDLHRGVFQCVKYRAVKEAMDVRTDPLVEVFLVTETKIPGEIKALLKRHDIRHVQVPLDRS</sequence>
<gene>
    <name evidence="1" type="ORF">GCM10009422_17000</name>
</gene>
<dbReference type="Proteomes" id="UP001501352">
    <property type="component" value="Unassembled WGS sequence"/>
</dbReference>
<evidence type="ECO:0008006" key="3">
    <source>
        <dbReference type="Google" id="ProtNLM"/>
    </source>
</evidence>
<evidence type="ECO:0000313" key="2">
    <source>
        <dbReference type="Proteomes" id="UP001501352"/>
    </source>
</evidence>
<accession>A0ABN1GWG1</accession>